<evidence type="ECO:0000259" key="1">
    <source>
        <dbReference type="Pfam" id="PF05699"/>
    </source>
</evidence>
<dbReference type="PANTHER" id="PTHR23272">
    <property type="entry name" value="BED FINGER-RELATED"/>
    <property type="match status" value="1"/>
</dbReference>
<feature type="domain" description="hAT-like transposase RNase-H fold" evidence="2">
    <location>
        <begin position="1"/>
        <end position="67"/>
    </location>
</feature>
<feature type="domain" description="HAT C-terminal dimerisation" evidence="1">
    <location>
        <begin position="121"/>
        <end position="191"/>
    </location>
</feature>
<accession>A0ABR0CPG5</accession>
<name>A0ABR0CPG5_9LAMI</name>
<protein>
    <recommendedName>
        <fullName evidence="5">Zinc finger BED domain-containing protein RICESLEEPER 2-like</fullName>
    </recommendedName>
</protein>
<dbReference type="InterPro" id="IPR008906">
    <property type="entry name" value="HATC_C_dom"/>
</dbReference>
<dbReference type="InterPro" id="IPR025525">
    <property type="entry name" value="hAT-like_transposase_RNase-H"/>
</dbReference>
<sequence length="241" mass="27996">MREKFNKYWSNVKNMNEPLFIDVVLDLSYKMKYVTYWLNLMHGSVSLKGIEFVRNVENALNDLYYHYMGICESHGSQVRSDTPGSTTNNMEVDEVGDVMKFIESGFDKHLEQVDDKRNVSELSQYFGEPHEKREGAFDNLNWWKCRDVLAIPVSRVSSEQAFSTSGQILDPFRSSLDPKTVHALICAQSWLRSKPIDIVDAMEEIEKYEEMQEDRQSSDKEFEEVPETLCLTAIEFDDSEN</sequence>
<dbReference type="SUPFAM" id="SSF53098">
    <property type="entry name" value="Ribonuclease H-like"/>
    <property type="match status" value="1"/>
</dbReference>
<organism evidence="3 4">
    <name type="scientific">Penstemon davidsonii</name>
    <dbReference type="NCBI Taxonomy" id="160366"/>
    <lineage>
        <taxon>Eukaryota</taxon>
        <taxon>Viridiplantae</taxon>
        <taxon>Streptophyta</taxon>
        <taxon>Embryophyta</taxon>
        <taxon>Tracheophyta</taxon>
        <taxon>Spermatophyta</taxon>
        <taxon>Magnoliopsida</taxon>
        <taxon>eudicotyledons</taxon>
        <taxon>Gunneridae</taxon>
        <taxon>Pentapetalae</taxon>
        <taxon>asterids</taxon>
        <taxon>lamiids</taxon>
        <taxon>Lamiales</taxon>
        <taxon>Plantaginaceae</taxon>
        <taxon>Cheloneae</taxon>
        <taxon>Penstemon</taxon>
    </lineage>
</organism>
<dbReference type="EMBL" id="JAYDYQ010002687">
    <property type="protein sequence ID" value="KAK4478983.1"/>
    <property type="molecule type" value="Genomic_DNA"/>
</dbReference>
<dbReference type="Proteomes" id="UP001291926">
    <property type="component" value="Unassembled WGS sequence"/>
</dbReference>
<reference evidence="3 4" key="1">
    <citation type="journal article" date="2023" name="bioRxiv">
        <title>Genome report: Whole genome sequence and annotation of Penstemon davidsonii.</title>
        <authorList>
            <person name="Ostevik K.L."/>
            <person name="Alabady M."/>
            <person name="Zhang M."/>
            <person name="Rausher M.D."/>
        </authorList>
    </citation>
    <scope>NUCLEOTIDE SEQUENCE [LARGE SCALE GENOMIC DNA]</scope>
    <source>
        <strain evidence="3">DNT005</strain>
        <tissue evidence="3">Whole leaf</tissue>
    </source>
</reference>
<comment type="caution">
    <text evidence="3">The sequence shown here is derived from an EMBL/GenBank/DDBJ whole genome shotgun (WGS) entry which is preliminary data.</text>
</comment>
<evidence type="ECO:0000313" key="4">
    <source>
        <dbReference type="Proteomes" id="UP001291926"/>
    </source>
</evidence>
<dbReference type="InterPro" id="IPR012337">
    <property type="entry name" value="RNaseH-like_sf"/>
</dbReference>
<dbReference type="Pfam" id="PF14372">
    <property type="entry name" value="hAT-like_RNase-H"/>
    <property type="match status" value="1"/>
</dbReference>
<evidence type="ECO:0008006" key="5">
    <source>
        <dbReference type="Google" id="ProtNLM"/>
    </source>
</evidence>
<evidence type="ECO:0000259" key="2">
    <source>
        <dbReference type="Pfam" id="PF14372"/>
    </source>
</evidence>
<evidence type="ECO:0000313" key="3">
    <source>
        <dbReference type="EMBL" id="KAK4478983.1"/>
    </source>
</evidence>
<dbReference type="PANTHER" id="PTHR23272:SF161">
    <property type="entry name" value="ZINC FINGER BED DOMAIN-CONTAINING PROTEIN RICESLEEPER 1-LIKE"/>
    <property type="match status" value="1"/>
</dbReference>
<dbReference type="Pfam" id="PF05699">
    <property type="entry name" value="Dimer_Tnp_hAT"/>
    <property type="match status" value="1"/>
</dbReference>
<proteinExistence type="predicted"/>
<gene>
    <name evidence="3" type="ORF">RD792_014490</name>
</gene>
<keyword evidence="4" id="KW-1185">Reference proteome</keyword>